<accession>A0A4Y7T0A8</accession>
<gene>
    <name evidence="1" type="ORF">FA13DRAFT_1736411</name>
</gene>
<comment type="caution">
    <text evidence="1">The sequence shown here is derived from an EMBL/GenBank/DDBJ whole genome shotgun (WGS) entry which is preliminary data.</text>
</comment>
<sequence length="66" mass="7453">MSSTAIHTAPEVLIEEADEIRQIIEDAKQRSMEHIHGLGKRVNQFYEGYSEAILDAVRPYLKVPAS</sequence>
<dbReference type="Proteomes" id="UP000298030">
    <property type="component" value="Unassembled WGS sequence"/>
</dbReference>
<dbReference type="EMBL" id="QPFP01000039">
    <property type="protein sequence ID" value="TEB27570.1"/>
    <property type="molecule type" value="Genomic_DNA"/>
</dbReference>
<evidence type="ECO:0000313" key="2">
    <source>
        <dbReference type="Proteomes" id="UP000298030"/>
    </source>
</evidence>
<reference evidence="1 2" key="1">
    <citation type="journal article" date="2019" name="Nat. Ecol. Evol.">
        <title>Megaphylogeny resolves global patterns of mushroom evolution.</title>
        <authorList>
            <person name="Varga T."/>
            <person name="Krizsan K."/>
            <person name="Foldi C."/>
            <person name="Dima B."/>
            <person name="Sanchez-Garcia M."/>
            <person name="Sanchez-Ramirez S."/>
            <person name="Szollosi G.J."/>
            <person name="Szarkandi J.G."/>
            <person name="Papp V."/>
            <person name="Albert L."/>
            <person name="Andreopoulos W."/>
            <person name="Angelini C."/>
            <person name="Antonin V."/>
            <person name="Barry K.W."/>
            <person name="Bougher N.L."/>
            <person name="Buchanan P."/>
            <person name="Buyck B."/>
            <person name="Bense V."/>
            <person name="Catcheside P."/>
            <person name="Chovatia M."/>
            <person name="Cooper J."/>
            <person name="Damon W."/>
            <person name="Desjardin D."/>
            <person name="Finy P."/>
            <person name="Geml J."/>
            <person name="Haridas S."/>
            <person name="Hughes K."/>
            <person name="Justo A."/>
            <person name="Karasinski D."/>
            <person name="Kautmanova I."/>
            <person name="Kiss B."/>
            <person name="Kocsube S."/>
            <person name="Kotiranta H."/>
            <person name="LaButti K.M."/>
            <person name="Lechner B.E."/>
            <person name="Liimatainen K."/>
            <person name="Lipzen A."/>
            <person name="Lukacs Z."/>
            <person name="Mihaltcheva S."/>
            <person name="Morgado L.N."/>
            <person name="Niskanen T."/>
            <person name="Noordeloos M.E."/>
            <person name="Ohm R.A."/>
            <person name="Ortiz-Santana B."/>
            <person name="Ovrebo C."/>
            <person name="Racz N."/>
            <person name="Riley R."/>
            <person name="Savchenko A."/>
            <person name="Shiryaev A."/>
            <person name="Soop K."/>
            <person name="Spirin V."/>
            <person name="Szebenyi C."/>
            <person name="Tomsovsky M."/>
            <person name="Tulloss R.E."/>
            <person name="Uehling J."/>
            <person name="Grigoriev I.V."/>
            <person name="Vagvolgyi C."/>
            <person name="Papp T."/>
            <person name="Martin F.M."/>
            <person name="Miettinen O."/>
            <person name="Hibbett D.S."/>
            <person name="Nagy L.G."/>
        </authorList>
    </citation>
    <scope>NUCLEOTIDE SEQUENCE [LARGE SCALE GENOMIC DNA]</scope>
    <source>
        <strain evidence="1 2">FP101781</strain>
    </source>
</reference>
<keyword evidence="2" id="KW-1185">Reference proteome</keyword>
<evidence type="ECO:0000313" key="1">
    <source>
        <dbReference type="EMBL" id="TEB27570.1"/>
    </source>
</evidence>
<proteinExistence type="predicted"/>
<dbReference type="AlphaFoldDB" id="A0A4Y7T0A8"/>
<name>A0A4Y7T0A8_COPMI</name>
<organism evidence="1 2">
    <name type="scientific">Coprinellus micaceus</name>
    <name type="common">Glistening ink-cap mushroom</name>
    <name type="synonym">Coprinus micaceus</name>
    <dbReference type="NCBI Taxonomy" id="71717"/>
    <lineage>
        <taxon>Eukaryota</taxon>
        <taxon>Fungi</taxon>
        <taxon>Dikarya</taxon>
        <taxon>Basidiomycota</taxon>
        <taxon>Agaricomycotina</taxon>
        <taxon>Agaricomycetes</taxon>
        <taxon>Agaricomycetidae</taxon>
        <taxon>Agaricales</taxon>
        <taxon>Agaricineae</taxon>
        <taxon>Psathyrellaceae</taxon>
        <taxon>Coprinellus</taxon>
    </lineage>
</organism>
<protein>
    <submittedName>
        <fullName evidence="1">Uncharacterized protein</fullName>
    </submittedName>
</protein>